<dbReference type="InterPro" id="IPR036770">
    <property type="entry name" value="Ankyrin_rpt-contain_sf"/>
</dbReference>
<comment type="caution">
    <text evidence="2">The sequence shown here is derived from an EMBL/GenBank/DDBJ whole genome shotgun (WGS) entry which is preliminary data.</text>
</comment>
<dbReference type="AlphaFoldDB" id="A0A0D0KB47"/>
<evidence type="ECO:0000256" key="1">
    <source>
        <dbReference type="PROSITE-ProRule" id="PRU00023"/>
    </source>
</evidence>
<dbReference type="EMBL" id="JXQW01000003">
    <property type="protein sequence ID" value="KIQ06151.1"/>
    <property type="molecule type" value="Genomic_DNA"/>
</dbReference>
<organism evidence="2 3">
    <name type="scientific">Pseudomonas fulva</name>
    <dbReference type="NCBI Taxonomy" id="47880"/>
    <lineage>
        <taxon>Bacteria</taxon>
        <taxon>Pseudomonadati</taxon>
        <taxon>Pseudomonadota</taxon>
        <taxon>Gammaproteobacteria</taxon>
        <taxon>Pseudomonadales</taxon>
        <taxon>Pseudomonadaceae</taxon>
        <taxon>Pseudomonas</taxon>
    </lineage>
</organism>
<evidence type="ECO:0000313" key="2">
    <source>
        <dbReference type="EMBL" id="KIQ06151.1"/>
    </source>
</evidence>
<feature type="repeat" description="ANK" evidence="1">
    <location>
        <begin position="87"/>
        <end position="119"/>
    </location>
</feature>
<name>A0A0D0KB47_9PSED</name>
<keyword evidence="1" id="KW-0040">ANK repeat</keyword>
<dbReference type="RefSeq" id="WP_042552079.1">
    <property type="nucleotide sequence ID" value="NZ_JXQW01000003.1"/>
</dbReference>
<dbReference type="Proteomes" id="UP000032068">
    <property type="component" value="Unassembled WGS sequence"/>
</dbReference>
<protein>
    <submittedName>
        <fullName evidence="2">Uncharacterized protein</fullName>
    </submittedName>
</protein>
<evidence type="ECO:0000313" key="3">
    <source>
        <dbReference type="Proteomes" id="UP000032068"/>
    </source>
</evidence>
<reference evidence="2 3" key="1">
    <citation type="submission" date="2014-12" db="EMBL/GenBank/DDBJ databases">
        <title>16Stimator: statistical estimation of ribosomal gene copy numbers from draft genome assemblies.</title>
        <authorList>
            <person name="Perisin M.A."/>
            <person name="Vetter M."/>
            <person name="Gilbert J.A."/>
            <person name="Bergelson J."/>
        </authorList>
    </citation>
    <scope>NUCLEOTIDE SEQUENCE [LARGE SCALE GENOMIC DNA]</scope>
    <source>
        <strain evidence="2 3">MEJ086</strain>
    </source>
</reference>
<dbReference type="PROSITE" id="PS50088">
    <property type="entry name" value="ANK_REPEAT"/>
    <property type="match status" value="1"/>
</dbReference>
<dbReference type="SUPFAM" id="SSF48403">
    <property type="entry name" value="Ankyrin repeat"/>
    <property type="match status" value="1"/>
</dbReference>
<sequence length="154" mass="16766">MKKGLLEIFCLPVILLNLKLAHADELSGIRKAADSGECVVMHEGREEPAIAWTASAYNIPAYDKQNTLKLISAFIAHGCSIEEPDSAGMSPVNVAVLLAEPDLLRFMLKAGANPSARISGSRPWANGKNSIEFAELLNKISPSEQRKEIIRILK</sequence>
<dbReference type="InterPro" id="IPR002110">
    <property type="entry name" value="Ankyrin_rpt"/>
</dbReference>
<accession>A0A0D0KB47</accession>
<gene>
    <name evidence="2" type="ORF">RU08_01780</name>
</gene>
<proteinExistence type="predicted"/>
<dbReference type="OrthoDB" id="6887931at2"/>
<dbReference type="Gene3D" id="1.25.40.20">
    <property type="entry name" value="Ankyrin repeat-containing domain"/>
    <property type="match status" value="1"/>
</dbReference>